<feature type="transmembrane region" description="Helical" evidence="2">
    <location>
        <begin position="283"/>
        <end position="303"/>
    </location>
</feature>
<feature type="compositionally biased region" description="Low complexity" evidence="1">
    <location>
        <begin position="71"/>
        <end position="80"/>
    </location>
</feature>
<gene>
    <name evidence="5" type="ordered locus">Krad_3696</name>
</gene>
<feature type="transmembrane region" description="Helical" evidence="2">
    <location>
        <begin position="187"/>
        <end position="209"/>
    </location>
</feature>
<feature type="domain" description="EAL" evidence="3">
    <location>
        <begin position="481"/>
        <end position="734"/>
    </location>
</feature>
<evidence type="ECO:0000259" key="4">
    <source>
        <dbReference type="PROSITE" id="PS50887"/>
    </source>
</evidence>
<feature type="transmembrane region" description="Helical" evidence="2">
    <location>
        <begin position="258"/>
        <end position="277"/>
    </location>
</feature>
<dbReference type="PROSITE" id="PS50883">
    <property type="entry name" value="EAL"/>
    <property type="match status" value="1"/>
</dbReference>
<keyword evidence="2" id="KW-1133">Transmembrane helix</keyword>
<accession>A6WEC0</accession>
<evidence type="ECO:0000313" key="6">
    <source>
        <dbReference type="Proteomes" id="UP000001116"/>
    </source>
</evidence>
<dbReference type="Gene3D" id="3.20.20.450">
    <property type="entry name" value="EAL domain"/>
    <property type="match status" value="1"/>
</dbReference>
<dbReference type="NCBIfam" id="TIGR00254">
    <property type="entry name" value="GGDEF"/>
    <property type="match status" value="1"/>
</dbReference>
<dbReference type="Pfam" id="PF00563">
    <property type="entry name" value="EAL"/>
    <property type="match status" value="1"/>
</dbReference>
<dbReference type="Proteomes" id="UP000001116">
    <property type="component" value="Chromosome"/>
</dbReference>
<dbReference type="PANTHER" id="PTHR44757:SF2">
    <property type="entry name" value="BIOFILM ARCHITECTURE MAINTENANCE PROTEIN MBAA"/>
    <property type="match status" value="1"/>
</dbReference>
<keyword evidence="6" id="KW-1185">Reference proteome</keyword>
<evidence type="ECO:0000313" key="5">
    <source>
        <dbReference type="EMBL" id="ABS05159.1"/>
    </source>
</evidence>
<dbReference type="KEGG" id="kra:Krad_3696"/>
<dbReference type="InterPro" id="IPR029787">
    <property type="entry name" value="Nucleotide_cyclase"/>
</dbReference>
<name>A6WEC0_KINRD</name>
<dbReference type="InterPro" id="IPR043128">
    <property type="entry name" value="Rev_trsase/Diguanyl_cyclase"/>
</dbReference>
<dbReference type="PROSITE" id="PS50887">
    <property type="entry name" value="GGDEF"/>
    <property type="match status" value="1"/>
</dbReference>
<dbReference type="STRING" id="266940.Krad_3696"/>
<dbReference type="SMART" id="SM00267">
    <property type="entry name" value="GGDEF"/>
    <property type="match status" value="1"/>
</dbReference>
<keyword evidence="2" id="KW-0812">Transmembrane</keyword>
<dbReference type="eggNOG" id="COG5001">
    <property type="taxonomic scope" value="Bacteria"/>
</dbReference>
<protein>
    <submittedName>
        <fullName evidence="5">Diguanylate cyclase/phosphodiesterase</fullName>
    </submittedName>
</protein>
<dbReference type="InterPro" id="IPR000160">
    <property type="entry name" value="GGDEF_dom"/>
</dbReference>
<evidence type="ECO:0000259" key="3">
    <source>
        <dbReference type="PROSITE" id="PS50883"/>
    </source>
</evidence>
<feature type="region of interest" description="Disordered" evidence="1">
    <location>
        <begin position="1"/>
        <end position="80"/>
    </location>
</feature>
<dbReference type="SUPFAM" id="SSF55073">
    <property type="entry name" value="Nucleotide cyclase"/>
    <property type="match status" value="1"/>
</dbReference>
<dbReference type="SMART" id="SM00052">
    <property type="entry name" value="EAL"/>
    <property type="match status" value="1"/>
</dbReference>
<dbReference type="EMBL" id="CP000750">
    <property type="protein sequence ID" value="ABS05159.1"/>
    <property type="molecule type" value="Genomic_DNA"/>
</dbReference>
<dbReference type="PANTHER" id="PTHR44757">
    <property type="entry name" value="DIGUANYLATE CYCLASE DGCP"/>
    <property type="match status" value="1"/>
</dbReference>
<dbReference type="CDD" id="cd01949">
    <property type="entry name" value="GGDEF"/>
    <property type="match status" value="1"/>
</dbReference>
<sequence>MTLGRKSGFRAAPHLLPGATEPHHGRGTSTGAPPDGESVPNRGRSLDGGRWRMQRSTGTLLAPRPLPVPARRPAGGRPSTAPAVRGALTAVLVVALALAAVLAGLVLALRSPAPWTASVFSLALAAVVLATESRTVTRRTGGPDALPLSWGFLVALVALGPLSLALLVRAGPALVRGLRRGRGPVALALEVGTPVVGVLACHLVVRALLGADPTGAAVPSPEQWPAVLAGGAAGLAVQEAARRAGHRVVARPPGPRRAVAGGPVTLVVLASAPVVAVSAEGGAWLLLLVCVPLAVALLGAAVVRRHERRAGVDDLTGLPDRETLLTATSRALRGVVPGQRPRTGPGLLVVDLDHFKDVNDTLGHPVGDVLLREVAERLVTQAPPGTVVARLGGDEFGLLVADAADAEALAAAVVAEMSRPLRVGDLQVLLPASVGVALAPDHGTSAPSLLKNADVALYHAKEVRGRFRTYAGGRDGNSVQRLRLLGDLGRAVDRGELHVRYQPQIDLRTGAVVGAEALARWQHPELGPVAPDRFIPLAEQSGLIAGVTAVVLDRALADVARWRATGATPSVSVNLSARLLDDDHLPALVAAALQRHDVEADALVLEVTETGIVSDPERAGAVVRRLRALGCAVAVDDYGTGQCSLTYLTDLAVDELKIDRSFVTGMTTDRARAVIVRSTVQMARDLGLRVVAEGVADAATQRALADLGCHVAQGEHVGDPATALEVLARLQGQARAGVAGGPGAREG</sequence>
<dbReference type="Pfam" id="PF00990">
    <property type="entry name" value="GGDEF"/>
    <property type="match status" value="1"/>
</dbReference>
<dbReference type="AlphaFoldDB" id="A6WEC0"/>
<dbReference type="InterPro" id="IPR052155">
    <property type="entry name" value="Biofilm_reg_signaling"/>
</dbReference>
<feature type="transmembrane region" description="Helical" evidence="2">
    <location>
        <begin position="145"/>
        <end position="167"/>
    </location>
</feature>
<feature type="domain" description="GGDEF" evidence="4">
    <location>
        <begin position="343"/>
        <end position="474"/>
    </location>
</feature>
<keyword evidence="2" id="KW-0472">Membrane</keyword>
<organism evidence="5 6">
    <name type="scientific">Kineococcus radiotolerans (strain ATCC BAA-149 / DSM 14245 / SRS30216)</name>
    <dbReference type="NCBI Taxonomy" id="266940"/>
    <lineage>
        <taxon>Bacteria</taxon>
        <taxon>Bacillati</taxon>
        <taxon>Actinomycetota</taxon>
        <taxon>Actinomycetes</taxon>
        <taxon>Kineosporiales</taxon>
        <taxon>Kineosporiaceae</taxon>
        <taxon>Kineococcus</taxon>
    </lineage>
</organism>
<dbReference type="InterPro" id="IPR001633">
    <property type="entry name" value="EAL_dom"/>
</dbReference>
<proteinExistence type="predicted"/>
<feature type="transmembrane region" description="Helical" evidence="2">
    <location>
        <begin position="115"/>
        <end position="133"/>
    </location>
</feature>
<reference evidence="6" key="1">
    <citation type="journal article" date="2008" name="PLoS ONE">
        <title>Survival in nuclear waste, extreme resistance, and potential applications gleaned from the genome sequence of Kineococcus radiotolerans SRS30216.</title>
        <authorList>
            <person name="Bagwell C.E."/>
            <person name="Bhat S."/>
            <person name="Hawkins G.M."/>
            <person name="Smith B.W."/>
            <person name="Biswas T."/>
            <person name="Hoover T.R."/>
            <person name="Saunders E."/>
            <person name="Han C.S."/>
            <person name="Tsodikov O.V."/>
            <person name="Shimkets L.J."/>
        </authorList>
    </citation>
    <scope>NUCLEOTIDE SEQUENCE [LARGE SCALE GENOMIC DNA]</scope>
    <source>
        <strain evidence="6">ATCC BAA-149 / DSM 14245 / SRS30216</strain>
    </source>
</reference>
<dbReference type="InterPro" id="IPR035919">
    <property type="entry name" value="EAL_sf"/>
</dbReference>
<evidence type="ECO:0000256" key="1">
    <source>
        <dbReference type="SAM" id="MobiDB-lite"/>
    </source>
</evidence>
<evidence type="ECO:0000256" key="2">
    <source>
        <dbReference type="SAM" id="Phobius"/>
    </source>
</evidence>
<dbReference type="Gene3D" id="3.30.70.270">
    <property type="match status" value="1"/>
</dbReference>
<dbReference type="SUPFAM" id="SSF141868">
    <property type="entry name" value="EAL domain-like"/>
    <property type="match status" value="1"/>
</dbReference>
<dbReference type="HOGENOM" id="CLU_000445_70_48_11"/>
<dbReference type="CDD" id="cd01948">
    <property type="entry name" value="EAL"/>
    <property type="match status" value="1"/>
</dbReference>
<feature type="transmembrane region" description="Helical" evidence="2">
    <location>
        <begin position="87"/>
        <end position="109"/>
    </location>
</feature>